<keyword evidence="6" id="KW-1185">Reference proteome</keyword>
<comment type="similarity">
    <text evidence="1 2">Belongs to the pirin family.</text>
</comment>
<dbReference type="STRING" id="183.GCA_002009735_03714"/>
<sequence>MQRETGERIIYRADTRGGFDFGWLKTYHTFSFGHYFDPQRIHFGALRVLNDDTIQPGTGFGTHPHENMEIVSIPLRGALAHKDSMGHEQTLKVGEVQAMSAGTGITHSEYNASQTEEASFLQIWVMPEKQNVTPRYAQRAFSFKKNEWTVVVSPDGDDADGATGKPLSINQSARFLLGEFDGGHQLTLARADERHGFYLFVIEGSVALGDEVLRRRDGAGIAGDLSIQVEENSHLLLIEVPL</sequence>
<dbReference type="Proteomes" id="UP000005737">
    <property type="component" value="Unassembled WGS sequence"/>
</dbReference>
<evidence type="ECO:0000256" key="1">
    <source>
        <dbReference type="ARBA" id="ARBA00008416"/>
    </source>
</evidence>
<organism evidence="5 6">
    <name type="scientific">Leptonema illini DSM 21528</name>
    <dbReference type="NCBI Taxonomy" id="929563"/>
    <lineage>
        <taxon>Bacteria</taxon>
        <taxon>Pseudomonadati</taxon>
        <taxon>Spirochaetota</taxon>
        <taxon>Spirochaetia</taxon>
        <taxon>Leptospirales</taxon>
        <taxon>Leptospiraceae</taxon>
        <taxon>Leptonema</taxon>
    </lineage>
</organism>
<dbReference type="EMBL" id="JH597775">
    <property type="protein sequence ID" value="EHQ04681.1"/>
    <property type="molecule type" value="Genomic_DNA"/>
</dbReference>
<dbReference type="InterPro" id="IPR014710">
    <property type="entry name" value="RmlC-like_jellyroll"/>
</dbReference>
<evidence type="ECO:0000259" key="4">
    <source>
        <dbReference type="Pfam" id="PF17954"/>
    </source>
</evidence>
<dbReference type="PANTHER" id="PTHR43212">
    <property type="entry name" value="QUERCETIN 2,3-DIOXYGENASE"/>
    <property type="match status" value="1"/>
</dbReference>
<evidence type="ECO:0000313" key="6">
    <source>
        <dbReference type="Proteomes" id="UP000005737"/>
    </source>
</evidence>
<dbReference type="RefSeq" id="WP_002775944.1">
    <property type="nucleotide sequence ID" value="NZ_JH597775.1"/>
</dbReference>
<dbReference type="InterPro" id="IPR011051">
    <property type="entry name" value="RmlC_Cupin_sf"/>
</dbReference>
<dbReference type="Pfam" id="PF17954">
    <property type="entry name" value="Pirin_C_2"/>
    <property type="match status" value="1"/>
</dbReference>
<accession>H2CLS0</accession>
<dbReference type="InterPro" id="IPR003829">
    <property type="entry name" value="Pirin_N_dom"/>
</dbReference>
<dbReference type="Gene3D" id="2.60.120.10">
    <property type="entry name" value="Jelly Rolls"/>
    <property type="match status" value="2"/>
</dbReference>
<dbReference type="PANTHER" id="PTHR43212:SF3">
    <property type="entry name" value="QUERCETIN 2,3-DIOXYGENASE"/>
    <property type="match status" value="1"/>
</dbReference>
<evidence type="ECO:0000259" key="3">
    <source>
        <dbReference type="Pfam" id="PF02678"/>
    </source>
</evidence>
<name>H2CLS0_9LEPT</name>
<dbReference type="CDD" id="cd02910">
    <property type="entry name" value="cupin_Yhhw_N"/>
    <property type="match status" value="1"/>
</dbReference>
<dbReference type="SUPFAM" id="SSF51182">
    <property type="entry name" value="RmlC-like cupins"/>
    <property type="match status" value="1"/>
</dbReference>
<dbReference type="Pfam" id="PF02678">
    <property type="entry name" value="Pirin"/>
    <property type="match status" value="1"/>
</dbReference>
<dbReference type="HOGENOM" id="CLU_064194_2_2_12"/>
<evidence type="ECO:0000256" key="2">
    <source>
        <dbReference type="RuleBase" id="RU003457"/>
    </source>
</evidence>
<gene>
    <name evidence="5" type="ORF">Lepil_4203</name>
</gene>
<proteinExistence type="inferred from homology"/>
<dbReference type="AlphaFoldDB" id="H2CLS0"/>
<protein>
    <submittedName>
        <fullName evidence="5">Pirin domain protein</fullName>
    </submittedName>
</protein>
<feature type="domain" description="Quercetin 2,3-dioxygenase C-terminal cupin" evidence="4">
    <location>
        <begin position="151"/>
        <end position="240"/>
    </location>
</feature>
<evidence type="ECO:0000313" key="5">
    <source>
        <dbReference type="EMBL" id="EHQ04681.1"/>
    </source>
</evidence>
<dbReference type="InterPro" id="IPR012093">
    <property type="entry name" value="Pirin"/>
</dbReference>
<feature type="domain" description="Pirin N-terminal" evidence="3">
    <location>
        <begin position="21"/>
        <end position="125"/>
    </location>
</feature>
<dbReference type="InterPro" id="IPR041602">
    <property type="entry name" value="Quercetinase_C"/>
</dbReference>
<reference evidence="5 6" key="1">
    <citation type="submission" date="2011-10" db="EMBL/GenBank/DDBJ databases">
        <title>The Improved High-Quality Draft genome of Leptonema illini DSM 21528.</title>
        <authorList>
            <consortium name="US DOE Joint Genome Institute (JGI-PGF)"/>
            <person name="Lucas S."/>
            <person name="Copeland A."/>
            <person name="Lapidus A."/>
            <person name="Glavina del Rio T."/>
            <person name="Dalin E."/>
            <person name="Tice H."/>
            <person name="Bruce D."/>
            <person name="Goodwin L."/>
            <person name="Pitluck S."/>
            <person name="Peters L."/>
            <person name="Mikhailova N."/>
            <person name="Held B."/>
            <person name="Kyrpides N."/>
            <person name="Mavromatis K."/>
            <person name="Ivanova N."/>
            <person name="Markowitz V."/>
            <person name="Cheng J.-F."/>
            <person name="Hugenholtz P."/>
            <person name="Woyke T."/>
            <person name="Wu D."/>
            <person name="Gronow S."/>
            <person name="Wellnitz S."/>
            <person name="Brambilla E.-M."/>
            <person name="Klenk H.-P."/>
            <person name="Eisen J.A."/>
        </authorList>
    </citation>
    <scope>NUCLEOTIDE SEQUENCE [LARGE SCALE GENOMIC DNA]</scope>
    <source>
        <strain evidence="5 6">DSM 21528</strain>
    </source>
</reference>